<protein>
    <recommendedName>
        <fullName evidence="2">HTH merR-type domain-containing protein</fullName>
    </recommendedName>
</protein>
<dbReference type="AlphaFoldDB" id="A0A0S7Y3N3"/>
<reference evidence="3 4" key="1">
    <citation type="journal article" date="2015" name="Microbiome">
        <title>Genomic resolution of linkages in carbon, nitrogen, and sulfur cycling among widespread estuary sediment bacteria.</title>
        <authorList>
            <person name="Baker B.J."/>
            <person name="Lazar C.S."/>
            <person name="Teske A.P."/>
            <person name="Dick G.J."/>
        </authorList>
    </citation>
    <scope>NUCLEOTIDE SEQUENCE [LARGE SCALE GENOMIC DNA]</scope>
    <source>
        <strain evidence="3">DG_54_3</strain>
    </source>
</reference>
<dbReference type="InterPro" id="IPR000551">
    <property type="entry name" value="MerR-type_HTH_dom"/>
</dbReference>
<comment type="caution">
    <text evidence="3">The sequence shown here is derived from an EMBL/GenBank/DDBJ whole genome shotgun (WGS) entry which is preliminary data.</text>
</comment>
<dbReference type="PANTHER" id="PTHR30204:SF58">
    <property type="entry name" value="HTH-TYPE TRANSCRIPTIONAL REGULATOR YFMP"/>
    <property type="match status" value="1"/>
</dbReference>
<dbReference type="GO" id="GO:0003677">
    <property type="term" value="F:DNA binding"/>
    <property type="evidence" value="ECO:0007669"/>
    <property type="project" value="UniProtKB-KW"/>
</dbReference>
<accession>A0A0S7Y3N3</accession>
<dbReference type="SMART" id="SM00422">
    <property type="entry name" value="HTH_MERR"/>
    <property type="match status" value="1"/>
</dbReference>
<dbReference type="InterPro" id="IPR047057">
    <property type="entry name" value="MerR_fam"/>
</dbReference>
<name>A0A0S7Y3N3_UNCSA</name>
<dbReference type="EMBL" id="LIZX01000026">
    <property type="protein sequence ID" value="KPJ69351.1"/>
    <property type="molecule type" value="Genomic_DNA"/>
</dbReference>
<dbReference type="PANTHER" id="PTHR30204">
    <property type="entry name" value="REDOX-CYCLING DRUG-SENSING TRANSCRIPTIONAL ACTIVATOR SOXR"/>
    <property type="match status" value="1"/>
</dbReference>
<keyword evidence="1" id="KW-0238">DNA-binding</keyword>
<dbReference type="PROSITE" id="PS50937">
    <property type="entry name" value="HTH_MERR_2"/>
    <property type="match status" value="1"/>
</dbReference>
<dbReference type="PROSITE" id="PS00552">
    <property type="entry name" value="HTH_MERR_1"/>
    <property type="match status" value="1"/>
</dbReference>
<organism evidence="3 4">
    <name type="scientific">candidate division WOR-1 bacterium DG_54_3</name>
    <dbReference type="NCBI Taxonomy" id="1703775"/>
    <lineage>
        <taxon>Bacteria</taxon>
        <taxon>Bacillati</taxon>
        <taxon>Saganbacteria</taxon>
    </lineage>
</organism>
<feature type="domain" description="HTH merR-type" evidence="2">
    <location>
        <begin position="12"/>
        <end position="81"/>
    </location>
</feature>
<evidence type="ECO:0000313" key="3">
    <source>
        <dbReference type="EMBL" id="KPJ69351.1"/>
    </source>
</evidence>
<sequence>MFRWLHDSHKPVYTISVAAELLGCHPRTLRIYDEEGLLRPQRTKKEYRLYSQHDLAMIKMICSLMDKWSLNLSGVKALFEMANRFDIEIDEMFDEMLNV</sequence>
<gene>
    <name evidence="3" type="ORF">AMJ44_04075</name>
</gene>
<evidence type="ECO:0000256" key="1">
    <source>
        <dbReference type="ARBA" id="ARBA00023125"/>
    </source>
</evidence>
<dbReference type="Pfam" id="PF13411">
    <property type="entry name" value="MerR_1"/>
    <property type="match status" value="1"/>
</dbReference>
<evidence type="ECO:0000313" key="4">
    <source>
        <dbReference type="Proteomes" id="UP000051861"/>
    </source>
</evidence>
<dbReference type="GO" id="GO:0003700">
    <property type="term" value="F:DNA-binding transcription factor activity"/>
    <property type="evidence" value="ECO:0007669"/>
    <property type="project" value="InterPro"/>
</dbReference>
<proteinExistence type="predicted"/>
<dbReference type="SUPFAM" id="SSF46955">
    <property type="entry name" value="Putative DNA-binding domain"/>
    <property type="match status" value="1"/>
</dbReference>
<dbReference type="Gene3D" id="1.10.1660.10">
    <property type="match status" value="1"/>
</dbReference>
<dbReference type="InterPro" id="IPR009061">
    <property type="entry name" value="DNA-bd_dom_put_sf"/>
</dbReference>
<dbReference type="Proteomes" id="UP000051861">
    <property type="component" value="Unassembled WGS sequence"/>
</dbReference>
<evidence type="ECO:0000259" key="2">
    <source>
        <dbReference type="PROSITE" id="PS50937"/>
    </source>
</evidence>